<dbReference type="EMBL" id="BAAAPF010000072">
    <property type="protein sequence ID" value="GAA2123295.1"/>
    <property type="molecule type" value="Genomic_DNA"/>
</dbReference>
<feature type="compositionally biased region" description="Basic and acidic residues" evidence="1">
    <location>
        <begin position="11"/>
        <end position="20"/>
    </location>
</feature>
<evidence type="ECO:0000313" key="3">
    <source>
        <dbReference type="Proteomes" id="UP001500443"/>
    </source>
</evidence>
<sequence length="59" mass="6280">MCRGTGRVGKAPRDLLREADQPTAGPYQLALAGIHRAGLIHRGLKPLSGPGRRGRIRPG</sequence>
<evidence type="ECO:0000256" key="1">
    <source>
        <dbReference type="SAM" id="MobiDB-lite"/>
    </source>
</evidence>
<keyword evidence="3" id="KW-1185">Reference proteome</keyword>
<proteinExistence type="predicted"/>
<gene>
    <name evidence="2" type="ORF">GCM10009802_27590</name>
</gene>
<name>A0ABN2Y8E7_9ACTN</name>
<protein>
    <submittedName>
        <fullName evidence="2">Uncharacterized protein</fullName>
    </submittedName>
</protein>
<reference evidence="2 3" key="1">
    <citation type="journal article" date="2019" name="Int. J. Syst. Evol. Microbiol.">
        <title>The Global Catalogue of Microorganisms (GCM) 10K type strain sequencing project: providing services to taxonomists for standard genome sequencing and annotation.</title>
        <authorList>
            <consortium name="The Broad Institute Genomics Platform"/>
            <consortium name="The Broad Institute Genome Sequencing Center for Infectious Disease"/>
            <person name="Wu L."/>
            <person name="Ma J."/>
        </authorList>
    </citation>
    <scope>NUCLEOTIDE SEQUENCE [LARGE SCALE GENOMIC DNA]</scope>
    <source>
        <strain evidence="2 3">JCM 15481</strain>
    </source>
</reference>
<evidence type="ECO:0000313" key="2">
    <source>
        <dbReference type="EMBL" id="GAA2123295.1"/>
    </source>
</evidence>
<organism evidence="2 3">
    <name type="scientific">Streptomyces synnematoformans</name>
    <dbReference type="NCBI Taxonomy" id="415721"/>
    <lineage>
        <taxon>Bacteria</taxon>
        <taxon>Bacillati</taxon>
        <taxon>Actinomycetota</taxon>
        <taxon>Actinomycetes</taxon>
        <taxon>Kitasatosporales</taxon>
        <taxon>Streptomycetaceae</taxon>
        <taxon>Streptomyces</taxon>
    </lineage>
</organism>
<feature type="region of interest" description="Disordered" evidence="1">
    <location>
        <begin position="1"/>
        <end position="22"/>
    </location>
</feature>
<comment type="caution">
    <text evidence="2">The sequence shown here is derived from an EMBL/GenBank/DDBJ whole genome shotgun (WGS) entry which is preliminary data.</text>
</comment>
<dbReference type="Proteomes" id="UP001500443">
    <property type="component" value="Unassembled WGS sequence"/>
</dbReference>
<accession>A0ABN2Y8E7</accession>